<dbReference type="Gene3D" id="1.10.1740.10">
    <property type="match status" value="1"/>
</dbReference>
<dbReference type="CDD" id="cd06171">
    <property type="entry name" value="Sigma70_r4"/>
    <property type="match status" value="1"/>
</dbReference>
<evidence type="ECO:0000256" key="4">
    <source>
        <dbReference type="ARBA" id="ARBA00023125"/>
    </source>
</evidence>
<dbReference type="PANTHER" id="PTHR43133">
    <property type="entry name" value="RNA POLYMERASE ECF-TYPE SIGMA FACTO"/>
    <property type="match status" value="1"/>
</dbReference>
<feature type="region of interest" description="Disordered" evidence="6">
    <location>
        <begin position="34"/>
        <end position="61"/>
    </location>
</feature>
<feature type="domain" description="RNA polymerase sigma-70 region 2" evidence="8">
    <location>
        <begin position="90"/>
        <end position="157"/>
    </location>
</feature>
<evidence type="ECO:0000313" key="10">
    <source>
        <dbReference type="EMBL" id="RLV51193.1"/>
    </source>
</evidence>
<dbReference type="InterPro" id="IPR036388">
    <property type="entry name" value="WH-like_DNA-bd_sf"/>
</dbReference>
<reference evidence="10 11" key="1">
    <citation type="submission" date="2018-10" db="EMBL/GenBank/DDBJ databases">
        <title>Marmoricola sp. 4Q3S-7 whole genome shotgun sequence.</title>
        <authorList>
            <person name="Li F."/>
        </authorList>
    </citation>
    <scope>NUCLEOTIDE SEQUENCE [LARGE SCALE GENOMIC DNA]</scope>
    <source>
        <strain evidence="10 11">4Q3S-7</strain>
    </source>
</reference>
<dbReference type="GO" id="GO:0016987">
    <property type="term" value="F:sigma factor activity"/>
    <property type="evidence" value="ECO:0007669"/>
    <property type="project" value="UniProtKB-KW"/>
</dbReference>
<dbReference type="GO" id="GO:0003677">
    <property type="term" value="F:DNA binding"/>
    <property type="evidence" value="ECO:0007669"/>
    <property type="project" value="UniProtKB-KW"/>
</dbReference>
<keyword evidence="3" id="KW-0731">Sigma factor</keyword>
<keyword evidence="5" id="KW-0804">Transcription</keyword>
<dbReference type="Proteomes" id="UP000281708">
    <property type="component" value="Unassembled WGS sequence"/>
</dbReference>
<dbReference type="InterPro" id="IPR013325">
    <property type="entry name" value="RNA_pol_sigma_r2"/>
</dbReference>
<feature type="compositionally biased region" description="Low complexity" evidence="6">
    <location>
        <begin position="34"/>
        <end position="52"/>
    </location>
</feature>
<dbReference type="OrthoDB" id="261230at2"/>
<protein>
    <submittedName>
        <fullName evidence="10">Sigma-70 family RNA polymerase sigma factor</fullName>
    </submittedName>
</protein>
<evidence type="ECO:0000256" key="1">
    <source>
        <dbReference type="ARBA" id="ARBA00010641"/>
    </source>
</evidence>
<comment type="similarity">
    <text evidence="1">Belongs to the sigma-70 factor family. ECF subfamily.</text>
</comment>
<evidence type="ECO:0000256" key="6">
    <source>
        <dbReference type="SAM" id="MobiDB-lite"/>
    </source>
</evidence>
<dbReference type="InterPro" id="IPR014284">
    <property type="entry name" value="RNA_pol_sigma-70_dom"/>
</dbReference>
<keyword evidence="2" id="KW-0805">Transcription regulation</keyword>
<dbReference type="NCBIfam" id="TIGR02937">
    <property type="entry name" value="sigma70-ECF"/>
    <property type="match status" value="1"/>
</dbReference>
<feature type="chain" id="PRO_5039554025" evidence="7">
    <location>
        <begin position="25"/>
        <end position="249"/>
    </location>
</feature>
<dbReference type="EMBL" id="RDBE01000001">
    <property type="protein sequence ID" value="RLV51193.1"/>
    <property type="molecule type" value="Genomic_DNA"/>
</dbReference>
<proteinExistence type="inferred from homology"/>
<evidence type="ECO:0000259" key="9">
    <source>
        <dbReference type="Pfam" id="PF04545"/>
    </source>
</evidence>
<name>A0A3L8P8I8_9ACTN</name>
<dbReference type="Gene3D" id="1.10.10.10">
    <property type="entry name" value="Winged helix-like DNA-binding domain superfamily/Winged helix DNA-binding domain"/>
    <property type="match status" value="1"/>
</dbReference>
<dbReference type="InterPro" id="IPR013324">
    <property type="entry name" value="RNA_pol_sigma_r3/r4-like"/>
</dbReference>
<dbReference type="AlphaFoldDB" id="A0A3L8P8I8"/>
<dbReference type="InterPro" id="IPR007630">
    <property type="entry name" value="RNA_pol_sigma70_r4"/>
</dbReference>
<evidence type="ECO:0000259" key="8">
    <source>
        <dbReference type="Pfam" id="PF04542"/>
    </source>
</evidence>
<dbReference type="SUPFAM" id="SSF88659">
    <property type="entry name" value="Sigma3 and sigma4 domains of RNA polymerase sigma factors"/>
    <property type="match status" value="1"/>
</dbReference>
<dbReference type="InterPro" id="IPR039425">
    <property type="entry name" value="RNA_pol_sigma-70-like"/>
</dbReference>
<organism evidence="10 11">
    <name type="scientific">Nocardioides mangrovicus</name>
    <dbReference type="NCBI Taxonomy" id="2478913"/>
    <lineage>
        <taxon>Bacteria</taxon>
        <taxon>Bacillati</taxon>
        <taxon>Actinomycetota</taxon>
        <taxon>Actinomycetes</taxon>
        <taxon>Propionibacteriales</taxon>
        <taxon>Nocardioidaceae</taxon>
        <taxon>Nocardioides</taxon>
    </lineage>
</organism>
<feature type="signal peptide" evidence="7">
    <location>
        <begin position="1"/>
        <end position="24"/>
    </location>
</feature>
<gene>
    <name evidence="10" type="ORF">D9V37_00380</name>
</gene>
<sequence>MRELRRALAQVLATSLVPSPAPVAAPGWLLSQAAPSTGSAGHPGASGAGPDPASDRDLAASSAEDAAERQRLIALVELARGGDKEAFGQLYDHYQPSVHRFLYYRVGSVQLAEDLTAETFFRALRRMNGFRWQGRDFGAWLMTIARNLATDHFKSGRARLELVTDDERTLDAADEGPEGMVLAQLTNEALLDALHRLPQDQQDCLVMRFLQGLSLAETAEAMERSSGAIKQLQLRAVRHLASLLPEDVR</sequence>
<dbReference type="Pfam" id="PF04542">
    <property type="entry name" value="Sigma70_r2"/>
    <property type="match status" value="1"/>
</dbReference>
<evidence type="ECO:0000256" key="3">
    <source>
        <dbReference type="ARBA" id="ARBA00023082"/>
    </source>
</evidence>
<dbReference type="PANTHER" id="PTHR43133:SF57">
    <property type="entry name" value="RNA POLYMERASE SIGMA-70 FACTOR"/>
    <property type="match status" value="1"/>
</dbReference>
<evidence type="ECO:0000256" key="2">
    <source>
        <dbReference type="ARBA" id="ARBA00023015"/>
    </source>
</evidence>
<feature type="domain" description="RNA polymerase sigma-70 region 4" evidence="9">
    <location>
        <begin position="193"/>
        <end position="240"/>
    </location>
</feature>
<dbReference type="Pfam" id="PF04545">
    <property type="entry name" value="Sigma70_r4"/>
    <property type="match status" value="1"/>
</dbReference>
<comment type="caution">
    <text evidence="10">The sequence shown here is derived from an EMBL/GenBank/DDBJ whole genome shotgun (WGS) entry which is preliminary data.</text>
</comment>
<accession>A0A3L8P8I8</accession>
<dbReference type="SUPFAM" id="SSF88946">
    <property type="entry name" value="Sigma2 domain of RNA polymerase sigma factors"/>
    <property type="match status" value="1"/>
</dbReference>
<keyword evidence="4" id="KW-0238">DNA-binding</keyword>
<keyword evidence="7" id="KW-0732">Signal</keyword>
<evidence type="ECO:0000313" key="11">
    <source>
        <dbReference type="Proteomes" id="UP000281708"/>
    </source>
</evidence>
<dbReference type="InterPro" id="IPR007627">
    <property type="entry name" value="RNA_pol_sigma70_r2"/>
</dbReference>
<keyword evidence="11" id="KW-1185">Reference proteome</keyword>
<dbReference type="GO" id="GO:0006352">
    <property type="term" value="P:DNA-templated transcription initiation"/>
    <property type="evidence" value="ECO:0007669"/>
    <property type="project" value="InterPro"/>
</dbReference>
<evidence type="ECO:0000256" key="7">
    <source>
        <dbReference type="SAM" id="SignalP"/>
    </source>
</evidence>
<evidence type="ECO:0000256" key="5">
    <source>
        <dbReference type="ARBA" id="ARBA00023163"/>
    </source>
</evidence>